<name>A0A923MFQ6_9BURK</name>
<keyword evidence="2" id="KW-1185">Reference proteome</keyword>
<dbReference type="EMBL" id="JACORU010000027">
    <property type="protein sequence ID" value="MBC5768718.1"/>
    <property type="molecule type" value="Genomic_DNA"/>
</dbReference>
<dbReference type="Pfam" id="PF01527">
    <property type="entry name" value="HTH_Tnp_1"/>
    <property type="match status" value="1"/>
</dbReference>
<comment type="caution">
    <text evidence="1">The sequence shown here is derived from an EMBL/GenBank/DDBJ whole genome shotgun (WGS) entry which is preliminary data.</text>
</comment>
<proteinExistence type="predicted"/>
<organism evidence="1 2">
    <name type="scientific">Ramlibacter albus</name>
    <dbReference type="NCBI Taxonomy" id="2079448"/>
    <lineage>
        <taxon>Bacteria</taxon>
        <taxon>Pseudomonadati</taxon>
        <taxon>Pseudomonadota</taxon>
        <taxon>Betaproteobacteria</taxon>
        <taxon>Burkholderiales</taxon>
        <taxon>Comamonadaceae</taxon>
        <taxon>Ramlibacter</taxon>
    </lineage>
</organism>
<dbReference type="InterPro" id="IPR002514">
    <property type="entry name" value="Transposase_8"/>
</dbReference>
<dbReference type="Proteomes" id="UP000596827">
    <property type="component" value="Unassembled WGS sequence"/>
</dbReference>
<dbReference type="SUPFAM" id="SSF48295">
    <property type="entry name" value="TrpR-like"/>
    <property type="match status" value="1"/>
</dbReference>
<evidence type="ECO:0000313" key="2">
    <source>
        <dbReference type="Proteomes" id="UP000596827"/>
    </source>
</evidence>
<dbReference type="InterPro" id="IPR010921">
    <property type="entry name" value="Trp_repressor/repl_initiator"/>
</dbReference>
<dbReference type="GO" id="GO:0004803">
    <property type="term" value="F:transposase activity"/>
    <property type="evidence" value="ECO:0007669"/>
    <property type="project" value="InterPro"/>
</dbReference>
<dbReference type="RefSeq" id="WP_187085684.1">
    <property type="nucleotide sequence ID" value="NZ_JACORU010000027.1"/>
</dbReference>
<dbReference type="NCBIfam" id="NF047595">
    <property type="entry name" value="IS66_ISRel24_TnpA"/>
    <property type="match status" value="1"/>
</dbReference>
<dbReference type="GO" id="GO:0043565">
    <property type="term" value="F:sequence-specific DNA binding"/>
    <property type="evidence" value="ECO:0007669"/>
    <property type="project" value="InterPro"/>
</dbReference>
<accession>A0A923MFQ6</accession>
<gene>
    <name evidence="1" type="ORF">H8R02_29935</name>
</gene>
<reference evidence="1" key="1">
    <citation type="submission" date="2020-08" db="EMBL/GenBank/DDBJ databases">
        <title>Ramlibacter sp. GTP1 16S ribosomal RNA gene genome sequencing and assembly.</title>
        <authorList>
            <person name="Kang M."/>
        </authorList>
    </citation>
    <scope>NUCLEOTIDE SEQUENCE</scope>
    <source>
        <strain evidence="1">GTP1</strain>
    </source>
</reference>
<dbReference type="AlphaFoldDB" id="A0A923MFQ6"/>
<evidence type="ECO:0000313" key="1">
    <source>
        <dbReference type="EMBL" id="MBC5768718.1"/>
    </source>
</evidence>
<protein>
    <submittedName>
        <fullName evidence="1">Transposase</fullName>
    </submittedName>
</protein>
<dbReference type="GO" id="GO:0006313">
    <property type="term" value="P:DNA transposition"/>
    <property type="evidence" value="ECO:0007669"/>
    <property type="project" value="InterPro"/>
</dbReference>
<sequence length="110" mass="12064">MKDWRKEPRRRHSEELKAQVLAECAQPGASVAAVAMAHSLNANVVHKWRRQAVAKPVLPVTTFVPATMPAAPEPPAIIRIELRRGATTVNVAWPVTAGAECAAWLRELLK</sequence>